<name>W6MU53_9ASCO</name>
<feature type="region of interest" description="Disordered" evidence="10">
    <location>
        <begin position="1"/>
        <end position="31"/>
    </location>
</feature>
<feature type="transmembrane region" description="Helical" evidence="11">
    <location>
        <begin position="1271"/>
        <end position="1293"/>
    </location>
</feature>
<dbReference type="GO" id="GO:0140359">
    <property type="term" value="F:ABC-type transporter activity"/>
    <property type="evidence" value="ECO:0007669"/>
    <property type="project" value="InterPro"/>
</dbReference>
<comment type="similarity">
    <text evidence="2">Belongs to the ABC transporter superfamily. ABCG family. PDR (TC 3.A.1.205) subfamily.</text>
</comment>
<dbReference type="Pfam" id="PF06422">
    <property type="entry name" value="PDR_CDR"/>
    <property type="match status" value="1"/>
</dbReference>
<dbReference type="Pfam" id="PF14510">
    <property type="entry name" value="ABC_trans_N"/>
    <property type="match status" value="1"/>
</dbReference>
<keyword evidence="4 11" id="KW-0812">Transmembrane</keyword>
<dbReference type="InterPro" id="IPR003593">
    <property type="entry name" value="AAA+_ATPase"/>
</dbReference>
<dbReference type="CDD" id="cd03232">
    <property type="entry name" value="ABCG_PDR_domain2"/>
    <property type="match status" value="1"/>
</dbReference>
<dbReference type="PANTHER" id="PTHR19241">
    <property type="entry name" value="ATP-BINDING CASSETTE TRANSPORTER"/>
    <property type="match status" value="1"/>
</dbReference>
<comment type="subcellular location">
    <subcellularLocation>
        <location evidence="1">Membrane</location>
        <topology evidence="1">Multi-pass membrane protein</topology>
    </subcellularLocation>
</comment>
<dbReference type="PROSITE" id="PS00211">
    <property type="entry name" value="ABC_TRANSPORTER_1"/>
    <property type="match status" value="1"/>
</dbReference>
<accession>W6MU53</accession>
<feature type="transmembrane region" description="Helical" evidence="11">
    <location>
        <begin position="1234"/>
        <end position="1259"/>
    </location>
</feature>
<feature type="transmembrane region" description="Helical" evidence="11">
    <location>
        <begin position="1192"/>
        <end position="1213"/>
    </location>
</feature>
<keyword evidence="14" id="KW-1185">Reference proteome</keyword>
<feature type="transmembrane region" description="Helical" evidence="11">
    <location>
        <begin position="601"/>
        <end position="622"/>
    </location>
</feature>
<feature type="compositionally biased region" description="Acidic residues" evidence="10">
    <location>
        <begin position="22"/>
        <end position="31"/>
    </location>
</feature>
<dbReference type="InterPro" id="IPR043926">
    <property type="entry name" value="ABCG_dom"/>
</dbReference>
<evidence type="ECO:0000256" key="10">
    <source>
        <dbReference type="SAM" id="MobiDB-lite"/>
    </source>
</evidence>
<dbReference type="CDD" id="cd03233">
    <property type="entry name" value="ABCG_PDR_domain1"/>
    <property type="match status" value="1"/>
</dbReference>
<dbReference type="STRING" id="1382522.W6MU53"/>
<keyword evidence="6" id="KW-0547">Nucleotide-binding</keyword>
<sequence>MSTTESVSSSASADPNIKAYNPDEDFDVEEQNPTERLTTQISHILNSPDGVQRVESLARVLSRKTKADLDHFEVDLNDFDLRLLLKYLREKSLEQGIESTSAGVAFKDLTAIGVDASAAYGPSVEEMVRGWFSAPKKLFKKDATPHREIIRNFIGVVESGEMCLAIGRPGAGCSTLLKCCAGETEQLVAVEGEINYDGILQEEMMKHFKGYVIYNPELDFHFPKITVKQTIDFALKTKTPAKRIDNLSRSEYVDNMRDLWCTVFGIRHTYNTKVGNDFVRGVSGGERKRVSLVEALAMGASLYSFDNATRGLDASTALEFAQCLRTATNMLNSSALVAIYQAGENIYELFDKVTVIYLGRQVYFGPANKARQYFEKMGWEKPPRMTTPEFLTSVTDPNGRSPKPGYEGKIPESSEEFETYWLNSPEYQEALAMHAKYVQEHPAEETRQRLEMANHQRKQTLQRQQSQFVVNYFAQVYYLIQRGFNRTTGDMTYTTIYLSSFLIKGLIIGSMFYKIPTGTSGAYSRGGILFYCLVFAAVTSLAEISHSFAHRNILVKQKSYSMYHLSGEALQEIITEIPTKFVAIVILALTTYWMPHLKHEAGAFFMFFIFLFLVQQCMSFIFKLVATVTRDGGTAHAFAGLWVLMLCVYSGFIIPLPSMHHWIKWINWLNPMRYGYESLIATEFHGRKMPCDALIPNGVGYEDVSLANQICQFTGAVAGQDWVSGDAFITAHYNFRYSHTWRNFGINIAWTAAFIGLNVFLSEFIKNVEGGGDMLLYKRGHLPELGSEAVDGKVASREEMMEVLNGPGVDLQKVIAEADVFSWKNLDYIIPYDGATRQLLDNIQGFVKPGTMTALMGESGAGKTTLLNVLAQRINFGVITGDMLVNGHPVDLSFKRRTGYVQQQDLHLAEYSVRESLRFAAELRQPAHVPQSEKYEYVEKIINLLGMQNYAEAIVGKIGRGLNVEQRKKLSIGVELVAKPSLLLFLDEPTSGLDSQSAWSIVQFLRALADSGQAILCTIHQPSATLFEVFDRLLLLKKGGKTVYFGDIGPHSRDLLQYFERQSGVKCGDSENPAEYILNCIGAGATASVDADWHELWINSPEFQVVNEEIDKLHRELPLRPIPENADTLQSKYAAPYLTQFRCVISRTNLQFWRSPIYIRAKFLESIMCALFVGLSYVGVDHSVAGAQESFSSTFMLLLISLAMINQLHVFAYDTREIFEVREALSNTFHWSCLLLAHTFLEIIWSMACMFMVFIGFFFPPHFSATPHHAGYFFFMLVIVFPIYFCSYGLWVLYFSPNVPSASMINSNLFAGLLLFCGILQLKDLSPRFWVFMYVASPFTYFVQAFVGPMVDNRKLICEPSELSIMDPPEGKTCGEYLNQYVEQSGGYLNNSDATRACEYCPYTNQAEVVAMYNVKWSYRWRNFGIAWIYILFNFAAMLLSYYFMRVKVWSLKSILDFQSWFSGPRKERHEPASNLFASRPEDKKIVGKKE</sequence>
<feature type="transmembrane region" description="Helical" evidence="11">
    <location>
        <begin position="634"/>
        <end position="656"/>
    </location>
</feature>
<keyword evidence="9 11" id="KW-0472">Membrane</keyword>
<evidence type="ECO:0000256" key="11">
    <source>
        <dbReference type="SAM" id="Phobius"/>
    </source>
</evidence>
<evidence type="ECO:0000256" key="3">
    <source>
        <dbReference type="ARBA" id="ARBA00022448"/>
    </source>
</evidence>
<keyword evidence="5" id="KW-0677">Repeat</keyword>
<dbReference type="InterPro" id="IPR010929">
    <property type="entry name" value="PDR_CDR_ABC"/>
</dbReference>
<feature type="transmembrane region" description="Helical" evidence="11">
    <location>
        <begin position="1426"/>
        <end position="1445"/>
    </location>
</feature>
<dbReference type="HOGENOM" id="CLU_000604_35_0_1"/>
<evidence type="ECO:0000256" key="7">
    <source>
        <dbReference type="ARBA" id="ARBA00022840"/>
    </source>
</evidence>
<dbReference type="RefSeq" id="XP_022462046.1">
    <property type="nucleotide sequence ID" value="XM_022605474.1"/>
</dbReference>
<dbReference type="Pfam" id="PF19055">
    <property type="entry name" value="ABC2_membrane_7"/>
    <property type="match status" value="1"/>
</dbReference>
<dbReference type="GeneID" id="34523434"/>
<feature type="compositionally biased region" description="Low complexity" evidence="10">
    <location>
        <begin position="1"/>
        <end position="13"/>
    </location>
</feature>
<dbReference type="OrthoDB" id="245989at2759"/>
<evidence type="ECO:0000256" key="4">
    <source>
        <dbReference type="ARBA" id="ARBA00022692"/>
    </source>
</evidence>
<protein>
    <recommendedName>
        <fullName evidence="12">ABC transporter domain-containing protein</fullName>
    </recommendedName>
</protein>
<dbReference type="SUPFAM" id="SSF52540">
    <property type="entry name" value="P-loop containing nucleoside triphosphate hydrolases"/>
    <property type="match status" value="2"/>
</dbReference>
<dbReference type="InterPro" id="IPR034003">
    <property type="entry name" value="ABCG_PDR_2"/>
</dbReference>
<reference evidence="13" key="2">
    <citation type="submission" date="2014-02" db="EMBL/GenBank/DDBJ databases">
        <title>Complete DNA sequence of /Kuraishia capsulata/ illustrates novel genomic features among budding yeasts (/Saccharomycotina/).</title>
        <authorList>
            <person name="Morales L."/>
            <person name="Noel B."/>
            <person name="Porcel B."/>
            <person name="Marcet-Houben M."/>
            <person name="Hullo M-F."/>
            <person name="Sacerdot C."/>
            <person name="Tekaia F."/>
            <person name="Leh-Louis V."/>
            <person name="Despons L."/>
            <person name="Khanna V."/>
            <person name="Aury J-M."/>
            <person name="Barbe V."/>
            <person name="Couloux A."/>
            <person name="Labadie K."/>
            <person name="Pelletier E."/>
            <person name="Souciet J-L."/>
            <person name="Boekhout T."/>
            <person name="Gabaldon T."/>
            <person name="Wincker P."/>
            <person name="Dujon B."/>
        </authorList>
    </citation>
    <scope>NUCLEOTIDE SEQUENCE</scope>
    <source>
        <strain evidence="13">CBS 1993</strain>
    </source>
</reference>
<evidence type="ECO:0000259" key="12">
    <source>
        <dbReference type="PROSITE" id="PS50893"/>
    </source>
</evidence>
<dbReference type="GO" id="GO:1990961">
    <property type="term" value="P:xenobiotic detoxification by transmembrane export across the plasma membrane"/>
    <property type="evidence" value="ECO:0007669"/>
    <property type="project" value="UniProtKB-ARBA"/>
</dbReference>
<feature type="compositionally biased region" description="Polar residues" evidence="10">
    <location>
        <begin position="389"/>
        <end position="398"/>
    </location>
</feature>
<dbReference type="InterPro" id="IPR034001">
    <property type="entry name" value="ABCG_PDR_1"/>
</dbReference>
<keyword evidence="7" id="KW-0067">ATP-binding</keyword>
<dbReference type="FunFam" id="3.40.50.300:FF:000054">
    <property type="entry name" value="ABC multidrug transporter atrF"/>
    <property type="match status" value="1"/>
</dbReference>
<evidence type="ECO:0000256" key="5">
    <source>
        <dbReference type="ARBA" id="ARBA00022737"/>
    </source>
</evidence>
<feature type="region of interest" description="Disordered" evidence="10">
    <location>
        <begin position="385"/>
        <end position="409"/>
    </location>
</feature>
<feature type="domain" description="ABC transporter" evidence="12">
    <location>
        <begin position="133"/>
        <end position="383"/>
    </location>
</feature>
<gene>
    <name evidence="13" type="ORF">KUCA_T00006063001</name>
</gene>
<dbReference type="GO" id="GO:0016887">
    <property type="term" value="F:ATP hydrolysis activity"/>
    <property type="evidence" value="ECO:0007669"/>
    <property type="project" value="InterPro"/>
</dbReference>
<dbReference type="InterPro" id="IPR013525">
    <property type="entry name" value="ABC2_TM"/>
</dbReference>
<feature type="region of interest" description="Disordered" evidence="10">
    <location>
        <begin position="1467"/>
        <end position="1491"/>
    </location>
</feature>
<feature type="transmembrane region" description="Helical" evidence="11">
    <location>
        <begin position="1329"/>
        <end position="1347"/>
    </location>
</feature>
<dbReference type="Pfam" id="PF01061">
    <property type="entry name" value="ABC2_membrane"/>
    <property type="match status" value="2"/>
</dbReference>
<evidence type="ECO:0000256" key="6">
    <source>
        <dbReference type="ARBA" id="ARBA00022741"/>
    </source>
</evidence>
<dbReference type="GO" id="GO:0005342">
    <property type="term" value="F:organic acid transmembrane transporter activity"/>
    <property type="evidence" value="ECO:0007669"/>
    <property type="project" value="EnsemblFungi"/>
</dbReference>
<evidence type="ECO:0000256" key="1">
    <source>
        <dbReference type="ARBA" id="ARBA00004141"/>
    </source>
</evidence>
<proteinExistence type="inferred from homology"/>
<organism evidence="13 14">
    <name type="scientific">Kuraishia capsulata CBS 1993</name>
    <dbReference type="NCBI Taxonomy" id="1382522"/>
    <lineage>
        <taxon>Eukaryota</taxon>
        <taxon>Fungi</taxon>
        <taxon>Dikarya</taxon>
        <taxon>Ascomycota</taxon>
        <taxon>Saccharomycotina</taxon>
        <taxon>Pichiomycetes</taxon>
        <taxon>Pichiales</taxon>
        <taxon>Pichiaceae</taxon>
        <taxon>Kuraishia</taxon>
    </lineage>
</organism>
<evidence type="ECO:0000313" key="14">
    <source>
        <dbReference type="Proteomes" id="UP000019384"/>
    </source>
</evidence>
<feature type="transmembrane region" description="Helical" evidence="11">
    <location>
        <begin position="1305"/>
        <end position="1323"/>
    </location>
</feature>
<dbReference type="InterPro" id="IPR027417">
    <property type="entry name" value="P-loop_NTPase"/>
</dbReference>
<reference evidence="13" key="1">
    <citation type="submission" date="2013-12" db="EMBL/GenBank/DDBJ databases">
        <authorList>
            <person name="Genoscope - CEA"/>
        </authorList>
    </citation>
    <scope>NUCLEOTIDE SEQUENCE</scope>
    <source>
        <strain evidence="13">CBS 1993</strain>
    </source>
</reference>
<feature type="domain" description="ABC transporter" evidence="12">
    <location>
        <begin position="815"/>
        <end position="1063"/>
    </location>
</feature>
<evidence type="ECO:0000256" key="2">
    <source>
        <dbReference type="ARBA" id="ARBA00006012"/>
    </source>
</evidence>
<dbReference type="Pfam" id="PF00005">
    <property type="entry name" value="ABC_tran"/>
    <property type="match status" value="2"/>
</dbReference>
<dbReference type="GO" id="GO:0005886">
    <property type="term" value="C:plasma membrane"/>
    <property type="evidence" value="ECO:0007669"/>
    <property type="project" value="EnsemblFungi"/>
</dbReference>
<dbReference type="EMBL" id="HG793131">
    <property type="protein sequence ID" value="CDK30068.1"/>
    <property type="molecule type" value="Genomic_DNA"/>
</dbReference>
<dbReference type="GO" id="GO:0005524">
    <property type="term" value="F:ATP binding"/>
    <property type="evidence" value="ECO:0007669"/>
    <property type="project" value="UniProtKB-KW"/>
</dbReference>
<keyword evidence="3" id="KW-0813">Transport</keyword>
<dbReference type="InterPro" id="IPR029481">
    <property type="entry name" value="ABC_trans_N"/>
</dbReference>
<feature type="transmembrane region" description="Helical" evidence="11">
    <location>
        <begin position="569"/>
        <end position="589"/>
    </location>
</feature>
<feature type="compositionally biased region" description="Basic and acidic residues" evidence="10">
    <location>
        <begin position="1480"/>
        <end position="1491"/>
    </location>
</feature>
<dbReference type="InterPro" id="IPR017871">
    <property type="entry name" value="ABC_transporter-like_CS"/>
</dbReference>
<evidence type="ECO:0000256" key="9">
    <source>
        <dbReference type="ARBA" id="ARBA00023136"/>
    </source>
</evidence>
<keyword evidence="8 11" id="KW-1133">Transmembrane helix</keyword>
<evidence type="ECO:0000256" key="8">
    <source>
        <dbReference type="ARBA" id="ARBA00022989"/>
    </source>
</evidence>
<evidence type="ECO:0000313" key="13">
    <source>
        <dbReference type="EMBL" id="CDK30068.1"/>
    </source>
</evidence>
<dbReference type="SMART" id="SM00382">
    <property type="entry name" value="AAA"/>
    <property type="match status" value="2"/>
</dbReference>
<feature type="transmembrane region" description="Helical" evidence="11">
    <location>
        <begin position="496"/>
        <end position="516"/>
    </location>
</feature>
<dbReference type="PROSITE" id="PS50893">
    <property type="entry name" value="ABC_TRANSPORTER_2"/>
    <property type="match status" value="2"/>
</dbReference>
<dbReference type="Gene3D" id="3.40.50.300">
    <property type="entry name" value="P-loop containing nucleotide triphosphate hydrolases"/>
    <property type="match status" value="2"/>
</dbReference>
<dbReference type="Proteomes" id="UP000019384">
    <property type="component" value="Unassembled WGS sequence"/>
</dbReference>
<dbReference type="InterPro" id="IPR003439">
    <property type="entry name" value="ABC_transporter-like_ATP-bd"/>
</dbReference>
<feature type="transmembrane region" description="Helical" evidence="11">
    <location>
        <begin position="528"/>
        <end position="549"/>
    </location>
</feature>